<dbReference type="AlphaFoldDB" id="A0A164TX84"/>
<dbReference type="PANTHER" id="PTHR36745:SF1">
    <property type="entry name" value="OS02G0824400 PROTEIN"/>
    <property type="match status" value="1"/>
</dbReference>
<dbReference type="EMBL" id="CP093349">
    <property type="protein sequence ID" value="WOH09467.1"/>
    <property type="molecule type" value="Genomic_DNA"/>
</dbReference>
<reference evidence="2" key="2">
    <citation type="submission" date="2022-03" db="EMBL/GenBank/DDBJ databases">
        <title>Draft title - Genomic analysis of global carrot germplasm unveils the trajectory of domestication and the origin of high carotenoid orange carrot.</title>
        <authorList>
            <person name="Iorizzo M."/>
            <person name="Ellison S."/>
            <person name="Senalik D."/>
            <person name="Macko-Podgorni A."/>
            <person name="Grzebelus D."/>
            <person name="Bostan H."/>
            <person name="Rolling W."/>
            <person name="Curaba J."/>
            <person name="Simon P."/>
        </authorList>
    </citation>
    <scope>NUCLEOTIDE SEQUENCE</scope>
    <source>
        <tissue evidence="2">Leaf</tissue>
    </source>
</reference>
<evidence type="ECO:0000313" key="2">
    <source>
        <dbReference type="EMBL" id="WOH09467.1"/>
    </source>
</evidence>
<dbReference type="OrthoDB" id="1731769at2759"/>
<dbReference type="PANTHER" id="PTHR36745">
    <property type="entry name" value="OS02G0824400 PROTEIN"/>
    <property type="match status" value="1"/>
</dbReference>
<accession>A0A164TX84</accession>
<organism evidence="2 3">
    <name type="scientific">Daucus carota subsp. sativus</name>
    <name type="common">Carrot</name>
    <dbReference type="NCBI Taxonomy" id="79200"/>
    <lineage>
        <taxon>Eukaryota</taxon>
        <taxon>Viridiplantae</taxon>
        <taxon>Streptophyta</taxon>
        <taxon>Embryophyta</taxon>
        <taxon>Tracheophyta</taxon>
        <taxon>Spermatophyta</taxon>
        <taxon>Magnoliopsida</taxon>
        <taxon>eudicotyledons</taxon>
        <taxon>Gunneridae</taxon>
        <taxon>Pentapetalae</taxon>
        <taxon>asterids</taxon>
        <taxon>campanulids</taxon>
        <taxon>Apiales</taxon>
        <taxon>Apiaceae</taxon>
        <taxon>Apioideae</taxon>
        <taxon>Scandiceae</taxon>
        <taxon>Daucinae</taxon>
        <taxon>Daucus</taxon>
        <taxon>Daucus sect. Daucus</taxon>
    </lineage>
</organism>
<dbReference type="KEGG" id="dcr:108195190"/>
<gene>
    <name evidence="2" type="ORF">DCAR_0728924</name>
</gene>
<evidence type="ECO:0000256" key="1">
    <source>
        <dbReference type="SAM" id="MobiDB-lite"/>
    </source>
</evidence>
<name>A0A164TX84_DAUCS</name>
<proteinExistence type="predicted"/>
<dbReference type="Gramene" id="KZM88111">
    <property type="protein sequence ID" value="KZM88111"/>
    <property type="gene ID" value="DCAR_025186"/>
</dbReference>
<dbReference type="Proteomes" id="UP000077755">
    <property type="component" value="Chromosome 7"/>
</dbReference>
<protein>
    <submittedName>
        <fullName evidence="2">Uncharacterized protein</fullName>
    </submittedName>
</protein>
<keyword evidence="3" id="KW-1185">Reference proteome</keyword>
<feature type="region of interest" description="Disordered" evidence="1">
    <location>
        <begin position="32"/>
        <end position="59"/>
    </location>
</feature>
<sequence length="82" mass="9492">MSKKNNLGRRKRQYEFELRREKEQLEKLAKKLQARKSKMKVDGTEKKKKKGASGFTVGKKKLKTRLTPLAKAKASQAMEVDK</sequence>
<reference evidence="2" key="1">
    <citation type="journal article" date="2016" name="Nat. Genet.">
        <title>A high-quality carrot genome assembly provides new insights into carotenoid accumulation and asterid genome evolution.</title>
        <authorList>
            <person name="Iorizzo M."/>
            <person name="Ellison S."/>
            <person name="Senalik D."/>
            <person name="Zeng P."/>
            <person name="Satapoomin P."/>
            <person name="Huang J."/>
            <person name="Bowman M."/>
            <person name="Iovene M."/>
            <person name="Sanseverino W."/>
            <person name="Cavagnaro P."/>
            <person name="Yildiz M."/>
            <person name="Macko-Podgorni A."/>
            <person name="Moranska E."/>
            <person name="Grzebelus E."/>
            <person name="Grzebelus D."/>
            <person name="Ashrafi H."/>
            <person name="Zheng Z."/>
            <person name="Cheng S."/>
            <person name="Spooner D."/>
            <person name="Van Deynze A."/>
            <person name="Simon P."/>
        </authorList>
    </citation>
    <scope>NUCLEOTIDE SEQUENCE</scope>
    <source>
        <tissue evidence="2">Leaf</tissue>
    </source>
</reference>
<evidence type="ECO:0000313" key="3">
    <source>
        <dbReference type="Proteomes" id="UP000077755"/>
    </source>
</evidence>
<dbReference type="OMA" id="QAMESFF"/>